<reference evidence="3" key="1">
    <citation type="submission" date="2020-06" db="EMBL/GenBank/DDBJ databases">
        <authorList>
            <person name="Li T."/>
            <person name="Hu X."/>
            <person name="Zhang T."/>
            <person name="Song X."/>
            <person name="Zhang H."/>
            <person name="Dai N."/>
            <person name="Sheng W."/>
            <person name="Hou X."/>
            <person name="Wei L."/>
        </authorList>
    </citation>
    <scope>NUCLEOTIDE SEQUENCE</scope>
    <source>
        <strain evidence="3">KEN1</strain>
        <tissue evidence="3">Leaf</tissue>
    </source>
</reference>
<dbReference type="PANTHER" id="PTHR23024:SF24">
    <property type="entry name" value="ALPHA_BETA HYDROLASE FOLD-3 DOMAIN-CONTAINING PROTEIN"/>
    <property type="match status" value="1"/>
</dbReference>
<proteinExistence type="inferred from homology"/>
<organism evidence="3">
    <name type="scientific">Sesamum latifolium</name>
    <dbReference type="NCBI Taxonomy" id="2727402"/>
    <lineage>
        <taxon>Eukaryota</taxon>
        <taxon>Viridiplantae</taxon>
        <taxon>Streptophyta</taxon>
        <taxon>Embryophyta</taxon>
        <taxon>Tracheophyta</taxon>
        <taxon>Spermatophyta</taxon>
        <taxon>Magnoliopsida</taxon>
        <taxon>eudicotyledons</taxon>
        <taxon>Gunneridae</taxon>
        <taxon>Pentapetalae</taxon>
        <taxon>asterids</taxon>
        <taxon>lamiids</taxon>
        <taxon>Lamiales</taxon>
        <taxon>Pedaliaceae</taxon>
        <taxon>Sesamum</taxon>
    </lineage>
</organism>
<protein>
    <submittedName>
        <fullName evidence="3">Carboxylesterase 18</fullName>
    </submittedName>
</protein>
<comment type="similarity">
    <text evidence="1">Belongs to the 'GDXG' lipolytic enzyme family.</text>
</comment>
<dbReference type="GO" id="GO:0016787">
    <property type="term" value="F:hydrolase activity"/>
    <property type="evidence" value="ECO:0007669"/>
    <property type="project" value="InterPro"/>
</dbReference>
<reference evidence="3" key="2">
    <citation type="journal article" date="2024" name="Plant">
        <title>Genomic evolution and insights into agronomic trait innovations of Sesamum species.</title>
        <authorList>
            <person name="Miao H."/>
            <person name="Wang L."/>
            <person name="Qu L."/>
            <person name="Liu H."/>
            <person name="Sun Y."/>
            <person name="Le M."/>
            <person name="Wang Q."/>
            <person name="Wei S."/>
            <person name="Zheng Y."/>
            <person name="Lin W."/>
            <person name="Duan Y."/>
            <person name="Cao H."/>
            <person name="Xiong S."/>
            <person name="Wang X."/>
            <person name="Wei L."/>
            <person name="Li C."/>
            <person name="Ma Q."/>
            <person name="Ju M."/>
            <person name="Zhao R."/>
            <person name="Li G."/>
            <person name="Mu C."/>
            <person name="Tian Q."/>
            <person name="Mei H."/>
            <person name="Zhang T."/>
            <person name="Gao T."/>
            <person name="Zhang H."/>
        </authorList>
    </citation>
    <scope>NUCLEOTIDE SEQUENCE</scope>
    <source>
        <strain evidence="3">KEN1</strain>
    </source>
</reference>
<dbReference type="InterPro" id="IPR013094">
    <property type="entry name" value="AB_hydrolase_3"/>
</dbReference>
<dbReference type="EMBL" id="JACGWN010000015">
    <property type="protein sequence ID" value="KAL0401255.1"/>
    <property type="molecule type" value="Genomic_DNA"/>
</dbReference>
<dbReference type="InterPro" id="IPR050466">
    <property type="entry name" value="Carboxylest/Gibb_receptor"/>
</dbReference>
<name>A0AAW2T985_9LAMI</name>
<gene>
    <name evidence="3" type="ORF">Slati_4155400</name>
</gene>
<feature type="domain" description="Alpha/beta hydrolase fold-3" evidence="2">
    <location>
        <begin position="95"/>
        <end position="259"/>
    </location>
</feature>
<comment type="caution">
    <text evidence="3">The sequence shown here is derived from an EMBL/GenBank/DDBJ whole genome shotgun (WGS) entry which is preliminary data.</text>
</comment>
<sequence>MADDNSRKFQPKLPSITRLKLLIVGLARHVYIRRDGTINRRVLRLVDIKASAPATKLIKGTRVSTSDVPVDPSRNLWFRLFVPADGGSDKLLPLIVYFHGGGFTNFGPDSQSFDDLCSRLAAEAPAVVASVNYRLAPEHRYPCQYEDGFDALKFINTQNYAVLPATTDLSRCFIAGDSAGGNIAHHVTFRACRDRHELDRLKIVGLVGLQPFFGGEERTGSELRLTSTPMLNVEHTDWMWRCFLPEGADRNHPAAHVFGTDRPPRT</sequence>
<dbReference type="AlphaFoldDB" id="A0AAW2T985"/>
<dbReference type="SUPFAM" id="SSF53474">
    <property type="entry name" value="alpha/beta-Hydrolases"/>
    <property type="match status" value="1"/>
</dbReference>
<accession>A0AAW2T985</accession>
<dbReference type="Pfam" id="PF07859">
    <property type="entry name" value="Abhydrolase_3"/>
    <property type="match status" value="1"/>
</dbReference>
<dbReference type="Gene3D" id="3.40.50.1820">
    <property type="entry name" value="alpha/beta hydrolase"/>
    <property type="match status" value="1"/>
</dbReference>
<evidence type="ECO:0000256" key="1">
    <source>
        <dbReference type="ARBA" id="ARBA00010515"/>
    </source>
</evidence>
<dbReference type="InterPro" id="IPR029058">
    <property type="entry name" value="AB_hydrolase_fold"/>
</dbReference>
<dbReference type="PANTHER" id="PTHR23024">
    <property type="entry name" value="ARYLACETAMIDE DEACETYLASE"/>
    <property type="match status" value="1"/>
</dbReference>
<evidence type="ECO:0000259" key="2">
    <source>
        <dbReference type="Pfam" id="PF07859"/>
    </source>
</evidence>
<evidence type="ECO:0000313" key="3">
    <source>
        <dbReference type="EMBL" id="KAL0401255.1"/>
    </source>
</evidence>